<sequence>MALVFQAPAAALSAGEAEAAGASADSGAVQSAGEASGLITREVSYAKRKEEWAEQGFAPASTAVSIAAALPLNVSDAKQLKVGGYAGKSGVLVWHAADKGWVEYEVNVPETALYEIRVAYDPIAGEGVAPILWEVDVDGERPFAESSSTALYRVWKDSRPILTNADGDQIRPRSEDVSDWSVAPLLDSSGGYSEPLQWLLTQGRHILRFTGSEPVAIERIDLTPAEPVPAYAEVAAAYPDSGDGLQGKAQTLQAEDFAYKNDTAIKLYSDRDPRSVPRNEGRITYNTVGGIRWVEQNQEIVWTFEVPEDGAYKFAFRTKQNLVSRKTSFRTIRIDGAVPFQEFAAFAFPYTASWKGRVVEDDEGEPYLVYLKKGSHTISLAVTHAPVQPLLEGIQTLSDELDAASWDLRGLAGAVIDRNRTWVPERDYPSLPGELRELQERMDRLADDSVLVNGGSDAVSQALQAGAKQIRTILKKPEELPYHLEEIASIREKLSSSTDSLLDQGLQLDEIYIAPERAKFPAMKASWWRKLTGGVQNFAYSFDTRDSVADLDEAKLNIWVLRGRDYVDQLQQLADEEFTPATGIRVKVNLIANQELLLLSNAAGVQPDVALGLPQDLPVDLAIRGSLQDLSQLDGFESVYGQYGPGSWLPLYYDGGYYALPETQSFQVLFYRKDILDRLGLDVPQTWDDVYALLPTLQQNALNFYLDPTQFTQYFYNGGVDFYEDGGVKTALDSPEAFRAFKQWTDLFTTYAVEKEVPSFYEHFRDGTMPIGISNYNTYVQLAAAAPELNGRWAIAAMPGTKQADGTITRWAGGGQQTDVIFERSEKKEEAWQFLQWWSSADVQKQYGEDLEAINGIAFRWNTANVEAFKQLPWKREDAEVILEQWRWYKDIPNVPGGYFLTRELNNAWGRTVISKVNYRASLEQTIRDVNRELLRKQQEFGYVDKNGNRLKTMSLPVVDKPWEGIESHVD</sequence>
<protein>
    <submittedName>
        <fullName evidence="1">Extracellular solute-binding protein</fullName>
    </submittedName>
</protein>
<comment type="caution">
    <text evidence="1">The sequence shown here is derived from an EMBL/GenBank/DDBJ whole genome shotgun (WGS) entry which is preliminary data.</text>
</comment>
<dbReference type="Gene3D" id="2.60.120.260">
    <property type="entry name" value="Galactose-binding domain-like"/>
    <property type="match status" value="2"/>
</dbReference>
<evidence type="ECO:0000313" key="1">
    <source>
        <dbReference type="EMBL" id="THF83358.1"/>
    </source>
</evidence>
<name>A0A4S4C6V9_9BACL</name>
<gene>
    <name evidence="1" type="ORF">E6C55_05465</name>
</gene>
<dbReference type="PANTHER" id="PTHR43649:SF27">
    <property type="entry name" value="EXTRACELLULAR SOLUTE-BINDING PROTEIN FAMILY 1"/>
    <property type="match status" value="1"/>
</dbReference>
<dbReference type="InterPro" id="IPR006059">
    <property type="entry name" value="SBP"/>
</dbReference>
<dbReference type="EMBL" id="SSOB01000005">
    <property type="protein sequence ID" value="THF83358.1"/>
    <property type="molecule type" value="Genomic_DNA"/>
</dbReference>
<dbReference type="Proteomes" id="UP000310636">
    <property type="component" value="Unassembled WGS sequence"/>
</dbReference>
<organism evidence="1 2">
    <name type="scientific">Cohnella fermenti</name>
    <dbReference type="NCBI Taxonomy" id="2565925"/>
    <lineage>
        <taxon>Bacteria</taxon>
        <taxon>Bacillati</taxon>
        <taxon>Bacillota</taxon>
        <taxon>Bacilli</taxon>
        <taxon>Bacillales</taxon>
        <taxon>Paenibacillaceae</taxon>
        <taxon>Cohnella</taxon>
    </lineage>
</organism>
<dbReference type="Gene3D" id="3.40.190.10">
    <property type="entry name" value="Periplasmic binding protein-like II"/>
    <property type="match status" value="1"/>
</dbReference>
<keyword evidence="2" id="KW-1185">Reference proteome</keyword>
<dbReference type="InterPro" id="IPR050490">
    <property type="entry name" value="Bact_solute-bd_prot1"/>
</dbReference>
<dbReference type="OrthoDB" id="383574at2"/>
<dbReference type="Pfam" id="PF01547">
    <property type="entry name" value="SBP_bac_1"/>
    <property type="match status" value="1"/>
</dbReference>
<dbReference type="AlphaFoldDB" id="A0A4S4C6V9"/>
<proteinExistence type="predicted"/>
<accession>A0A4S4C6V9</accession>
<evidence type="ECO:0000313" key="2">
    <source>
        <dbReference type="Proteomes" id="UP000310636"/>
    </source>
</evidence>
<dbReference type="SUPFAM" id="SSF53850">
    <property type="entry name" value="Periplasmic binding protein-like II"/>
    <property type="match status" value="1"/>
</dbReference>
<reference evidence="1 2" key="1">
    <citation type="submission" date="2019-04" db="EMBL/GenBank/DDBJ databases">
        <title>Cohnella sp. nov. isolated from preserved vegetables.</title>
        <authorList>
            <person name="Lin S.-Y."/>
            <person name="Hung M.-H."/>
            <person name="Young C.-C."/>
        </authorList>
    </citation>
    <scope>NUCLEOTIDE SEQUENCE [LARGE SCALE GENOMIC DNA]</scope>
    <source>
        <strain evidence="1 2">CC-MHH1044</strain>
    </source>
</reference>
<dbReference type="PANTHER" id="PTHR43649">
    <property type="entry name" value="ARABINOSE-BINDING PROTEIN-RELATED"/>
    <property type="match status" value="1"/>
</dbReference>